<reference evidence="2" key="1">
    <citation type="submission" date="2025-05" db="UniProtKB">
        <authorList>
            <consortium name="Ensembl"/>
        </authorList>
    </citation>
    <scope>IDENTIFICATION</scope>
</reference>
<dbReference type="PANTHER" id="PTHR44324">
    <property type="entry name" value="WD40 REPEAT DOMAIN 95"/>
    <property type="match status" value="1"/>
</dbReference>
<dbReference type="Gene3D" id="2.130.10.10">
    <property type="entry name" value="YVTN repeat-like/Quinoprotein amine dehydrogenase"/>
    <property type="match status" value="1"/>
</dbReference>
<dbReference type="GeneTree" id="ENSGT00940000166249"/>
<keyword evidence="3" id="KW-1185">Reference proteome</keyword>
<organism evidence="2 3">
    <name type="scientific">Chrysemys picta bellii</name>
    <name type="common">Western painted turtle</name>
    <name type="synonym">Emys bellii</name>
    <dbReference type="NCBI Taxonomy" id="8478"/>
    <lineage>
        <taxon>Eukaryota</taxon>
        <taxon>Metazoa</taxon>
        <taxon>Chordata</taxon>
        <taxon>Craniata</taxon>
        <taxon>Vertebrata</taxon>
        <taxon>Euteleostomi</taxon>
        <taxon>Archelosauria</taxon>
        <taxon>Testudinata</taxon>
        <taxon>Testudines</taxon>
        <taxon>Cryptodira</taxon>
        <taxon>Durocryptodira</taxon>
        <taxon>Testudinoidea</taxon>
        <taxon>Emydidae</taxon>
        <taxon>Chrysemys</taxon>
    </lineage>
</organism>
<protein>
    <submittedName>
        <fullName evidence="2">Uncharacterized protein</fullName>
    </submittedName>
</protein>
<dbReference type="InterPro" id="IPR015943">
    <property type="entry name" value="WD40/YVTN_repeat-like_dom_sf"/>
</dbReference>
<keyword evidence="1" id="KW-0677">Repeat</keyword>
<dbReference type="Proteomes" id="UP000694380">
    <property type="component" value="Unplaced"/>
</dbReference>
<dbReference type="OMA" id="VITWHAH"/>
<name>A0A8C3FRZ6_CHRPI</name>
<dbReference type="Ensembl" id="ENSCPBT00000015403.1">
    <property type="protein sequence ID" value="ENSCPBP00000012954.1"/>
    <property type="gene ID" value="ENSCPBG00000009734.1"/>
</dbReference>
<dbReference type="PANTHER" id="PTHR44324:SF3">
    <property type="entry name" value="WD REPEAT-CONTAINING PROTEIN 49-LIKE"/>
    <property type="match status" value="1"/>
</dbReference>
<dbReference type="Ensembl" id="ENSCPBT00000015401.1">
    <property type="protein sequence ID" value="ENSCPBP00000012952.1"/>
    <property type="gene ID" value="ENSCPBG00000009734.1"/>
</dbReference>
<evidence type="ECO:0000256" key="1">
    <source>
        <dbReference type="ARBA" id="ARBA00022737"/>
    </source>
</evidence>
<evidence type="ECO:0000313" key="3">
    <source>
        <dbReference type="Proteomes" id="UP000694380"/>
    </source>
</evidence>
<dbReference type="InterPro" id="IPR036322">
    <property type="entry name" value="WD40_repeat_dom_sf"/>
</dbReference>
<dbReference type="InterPro" id="IPR001680">
    <property type="entry name" value="WD40_rpt"/>
</dbReference>
<proteinExistence type="predicted"/>
<dbReference type="AlphaFoldDB" id="A0A8C3FRZ6"/>
<dbReference type="InterPro" id="IPR051242">
    <property type="entry name" value="WD-EF-hand_domain"/>
</dbReference>
<dbReference type="Pfam" id="PF00400">
    <property type="entry name" value="WD40"/>
    <property type="match status" value="2"/>
</dbReference>
<sequence length="188" mass="21109">MWDVESQSVYLYLRQAQPERSHPPVDKLLFLQHRSLDGVSKDSAILVSSDAGNLRWWSVLAEQREFGFYYAPAKEDASVTGLSANQMNSVLVSGDTCGFIQVWDISDYGLSPRTQGSLEKPPLLCSWRAHNSTVVSVEHFMFGSDSFILSSSSDRSARLWTPDGKFVGTFGQEKRWDLKNPSTFAHPK</sequence>
<dbReference type="SMART" id="SM00320">
    <property type="entry name" value="WD40"/>
    <property type="match status" value="2"/>
</dbReference>
<evidence type="ECO:0000313" key="2">
    <source>
        <dbReference type="Ensembl" id="ENSCPBP00000012952.1"/>
    </source>
</evidence>
<accession>A0A8C3FRZ6</accession>
<dbReference type="SUPFAM" id="SSF50978">
    <property type="entry name" value="WD40 repeat-like"/>
    <property type="match status" value="1"/>
</dbReference>